<name>A0A1E4SSY9_9ASCO</name>
<evidence type="ECO:0000256" key="7">
    <source>
        <dbReference type="ARBA" id="ARBA00023187"/>
    </source>
</evidence>
<accession>A0A1E4SSY9</accession>
<feature type="domain" description="CBF1-interacting co-repressor CIR N-terminal" evidence="10">
    <location>
        <begin position="10"/>
        <end position="46"/>
    </location>
</feature>
<feature type="region of interest" description="Disordered" evidence="9">
    <location>
        <begin position="70"/>
        <end position="102"/>
    </location>
</feature>
<dbReference type="AlphaFoldDB" id="A0A1E4SSY9"/>
<dbReference type="EMBL" id="KV453878">
    <property type="protein sequence ID" value="ODV82630.1"/>
    <property type="molecule type" value="Genomic_DNA"/>
</dbReference>
<feature type="compositionally biased region" description="Low complexity" evidence="9">
    <location>
        <begin position="78"/>
        <end position="94"/>
    </location>
</feature>
<sequence length="114" mass="13351">MPSDLNLKKSWNPKLMKNREKVWLKEQEVLQEYKKIKEREQEINDINSKNELLALTKGGDPKEYKDYKTSWMYDDKPQQGNTTSTTNPTSSTTGKSDPNEDFLLGKRRLDDLLI</sequence>
<evidence type="ECO:0000256" key="1">
    <source>
        <dbReference type="ARBA" id="ARBA00004123"/>
    </source>
</evidence>
<evidence type="ECO:0000256" key="4">
    <source>
        <dbReference type="ARBA" id="ARBA00022664"/>
    </source>
</evidence>
<protein>
    <recommendedName>
        <fullName evidence="3">Pre-mRNA-splicing factor CWC25</fullName>
    </recommendedName>
</protein>
<keyword evidence="4" id="KW-0507">mRNA processing</keyword>
<feature type="non-terminal residue" evidence="11">
    <location>
        <position position="114"/>
    </location>
</feature>
<evidence type="ECO:0000256" key="9">
    <source>
        <dbReference type="SAM" id="MobiDB-lite"/>
    </source>
</evidence>
<gene>
    <name evidence="11" type="ORF">CANARDRAFT_204786</name>
</gene>
<evidence type="ECO:0000313" key="11">
    <source>
        <dbReference type="EMBL" id="ODV82630.1"/>
    </source>
</evidence>
<dbReference type="Proteomes" id="UP000094801">
    <property type="component" value="Unassembled WGS sequence"/>
</dbReference>
<reference evidence="12" key="1">
    <citation type="submission" date="2016-04" db="EMBL/GenBank/DDBJ databases">
        <title>Comparative genomics of biotechnologically important yeasts.</title>
        <authorList>
            <consortium name="DOE Joint Genome Institute"/>
            <person name="Riley R."/>
            <person name="Haridas S."/>
            <person name="Wolfe K.H."/>
            <person name="Lopes M.R."/>
            <person name="Hittinger C.T."/>
            <person name="Goker M."/>
            <person name="Salamov A."/>
            <person name="Wisecaver J."/>
            <person name="Long T.M."/>
            <person name="Aerts A.L."/>
            <person name="Barry K."/>
            <person name="Choi C."/>
            <person name="Clum A."/>
            <person name="Coughlan A.Y."/>
            <person name="Deshpande S."/>
            <person name="Douglass A.P."/>
            <person name="Hanson S.J."/>
            <person name="Klenk H.-P."/>
            <person name="Labutti K."/>
            <person name="Lapidus A."/>
            <person name="Lindquist E."/>
            <person name="Lipzen A."/>
            <person name="Meier-Kolthoff J.P."/>
            <person name="Ohm R.A."/>
            <person name="Otillar R.P."/>
            <person name="Pangilinan J."/>
            <person name="Peng Y."/>
            <person name="Rokas A."/>
            <person name="Rosa C.A."/>
            <person name="Scheuner C."/>
            <person name="Sibirny A.A."/>
            <person name="Slot J.C."/>
            <person name="Stielow J.B."/>
            <person name="Sun H."/>
            <person name="Kurtzman C.P."/>
            <person name="Blackwell M."/>
            <person name="Grigoriev I.V."/>
            <person name="Jeffries T.W."/>
        </authorList>
    </citation>
    <scope>NUCLEOTIDE SEQUENCE [LARGE SCALE GENOMIC DNA]</scope>
    <source>
        <strain evidence="12">NRRL YB-2248</strain>
    </source>
</reference>
<dbReference type="OrthoDB" id="21123at2759"/>
<evidence type="ECO:0000256" key="3">
    <source>
        <dbReference type="ARBA" id="ARBA00020646"/>
    </source>
</evidence>
<dbReference type="PANTHER" id="PTHR16196:SF0">
    <property type="entry name" value="PRE-MRNA-SPLICING FACTOR CWC25 HOMOLOG"/>
    <property type="match status" value="1"/>
</dbReference>
<dbReference type="GO" id="GO:0000398">
    <property type="term" value="P:mRNA splicing, via spliceosome"/>
    <property type="evidence" value="ECO:0007669"/>
    <property type="project" value="TreeGrafter"/>
</dbReference>
<evidence type="ECO:0000256" key="2">
    <source>
        <dbReference type="ARBA" id="ARBA00006695"/>
    </source>
</evidence>
<organism evidence="11 12">
    <name type="scientific">[Candida] arabinofermentans NRRL YB-2248</name>
    <dbReference type="NCBI Taxonomy" id="983967"/>
    <lineage>
        <taxon>Eukaryota</taxon>
        <taxon>Fungi</taxon>
        <taxon>Dikarya</taxon>
        <taxon>Ascomycota</taxon>
        <taxon>Saccharomycotina</taxon>
        <taxon>Pichiomycetes</taxon>
        <taxon>Pichiales</taxon>
        <taxon>Pichiaceae</taxon>
        <taxon>Ogataea</taxon>
        <taxon>Ogataea/Candida clade</taxon>
    </lineage>
</organism>
<evidence type="ECO:0000256" key="6">
    <source>
        <dbReference type="ARBA" id="ARBA00023054"/>
    </source>
</evidence>
<keyword evidence="12" id="KW-1185">Reference proteome</keyword>
<evidence type="ECO:0000259" key="10">
    <source>
        <dbReference type="SMART" id="SM01083"/>
    </source>
</evidence>
<dbReference type="GO" id="GO:0005684">
    <property type="term" value="C:U2-type spliceosomal complex"/>
    <property type="evidence" value="ECO:0007669"/>
    <property type="project" value="TreeGrafter"/>
</dbReference>
<comment type="subcellular location">
    <subcellularLocation>
        <location evidence="1">Nucleus</location>
    </subcellularLocation>
</comment>
<dbReference type="Pfam" id="PF10197">
    <property type="entry name" value="Cir_N"/>
    <property type="match status" value="1"/>
</dbReference>
<dbReference type="STRING" id="983967.A0A1E4SSY9"/>
<dbReference type="PANTHER" id="PTHR16196">
    <property type="entry name" value="CELL CYCLE CONTROL PROTEIN CWF25"/>
    <property type="match status" value="1"/>
</dbReference>
<keyword evidence="8" id="KW-0539">Nucleus</keyword>
<keyword evidence="6" id="KW-0175">Coiled coil</keyword>
<keyword evidence="5" id="KW-0747">Spliceosome</keyword>
<dbReference type="SMART" id="SM01083">
    <property type="entry name" value="Cir_N"/>
    <property type="match status" value="1"/>
</dbReference>
<dbReference type="InterPro" id="IPR051376">
    <property type="entry name" value="CWC25_splicing_factor"/>
</dbReference>
<comment type="similarity">
    <text evidence="2">Belongs to the CWC25 family.</text>
</comment>
<dbReference type="InterPro" id="IPR019339">
    <property type="entry name" value="CIR_N_dom"/>
</dbReference>
<evidence type="ECO:0000256" key="8">
    <source>
        <dbReference type="ARBA" id="ARBA00023242"/>
    </source>
</evidence>
<proteinExistence type="inferred from homology"/>
<evidence type="ECO:0000256" key="5">
    <source>
        <dbReference type="ARBA" id="ARBA00022728"/>
    </source>
</evidence>
<keyword evidence="7" id="KW-0508">mRNA splicing</keyword>
<evidence type="ECO:0000313" key="12">
    <source>
        <dbReference type="Proteomes" id="UP000094801"/>
    </source>
</evidence>